<dbReference type="AlphaFoldDB" id="A0A840CKD3"/>
<gene>
    <name evidence="5" type="ORF">GGR21_001524</name>
</gene>
<dbReference type="EC" id="2.2.1.1" evidence="5"/>
<evidence type="ECO:0000259" key="4">
    <source>
        <dbReference type="SMART" id="SM00861"/>
    </source>
</evidence>
<dbReference type="PANTHER" id="PTHR43825">
    <property type="entry name" value="PYRUVATE DEHYDROGENASE E1 COMPONENT"/>
    <property type="match status" value="1"/>
</dbReference>
<dbReference type="Gene3D" id="3.40.50.970">
    <property type="match status" value="1"/>
</dbReference>
<dbReference type="PANTHER" id="PTHR43825:SF1">
    <property type="entry name" value="TRANSKETOLASE-LIKE PYRIMIDINE-BINDING DOMAIN-CONTAINING PROTEIN"/>
    <property type="match status" value="1"/>
</dbReference>
<dbReference type="Pfam" id="PF02780">
    <property type="entry name" value="Transketolase_C"/>
    <property type="match status" value="1"/>
</dbReference>
<dbReference type="InterPro" id="IPR051157">
    <property type="entry name" value="PDH/Transketolase"/>
</dbReference>
<dbReference type="InterPro" id="IPR029061">
    <property type="entry name" value="THDP-binding"/>
</dbReference>
<dbReference type="InterPro" id="IPR005475">
    <property type="entry name" value="Transketolase-like_Pyr-bd"/>
</dbReference>
<dbReference type="SUPFAM" id="SSF52518">
    <property type="entry name" value="Thiamin diphosphate-binding fold (THDP-binding)"/>
    <property type="match status" value="1"/>
</dbReference>
<protein>
    <submittedName>
        <fullName evidence="5">Transketolase</fullName>
        <ecNumber evidence="5">2.2.1.1</ecNumber>
    </submittedName>
</protein>
<evidence type="ECO:0000256" key="3">
    <source>
        <dbReference type="ARBA" id="ARBA00023052"/>
    </source>
</evidence>
<name>A0A840CKD3_9BACT</name>
<evidence type="ECO:0000256" key="1">
    <source>
        <dbReference type="ARBA" id="ARBA00001964"/>
    </source>
</evidence>
<dbReference type="InterPro" id="IPR033248">
    <property type="entry name" value="Transketolase_C"/>
</dbReference>
<dbReference type="Gene3D" id="3.40.50.920">
    <property type="match status" value="1"/>
</dbReference>
<dbReference type="FunFam" id="3.40.50.970:FF:000129">
    <property type="entry name" value="Transketolase"/>
    <property type="match status" value="1"/>
</dbReference>
<feature type="domain" description="Transketolase-like pyrimidine-binding" evidence="4">
    <location>
        <begin position="7"/>
        <end position="172"/>
    </location>
</feature>
<keyword evidence="3" id="KW-0786">Thiamine pyrophosphate</keyword>
<reference evidence="5 6" key="1">
    <citation type="submission" date="2020-08" db="EMBL/GenBank/DDBJ databases">
        <title>Genomic Encyclopedia of Type Strains, Phase IV (KMG-IV): sequencing the most valuable type-strain genomes for metagenomic binning, comparative biology and taxonomic classification.</title>
        <authorList>
            <person name="Goeker M."/>
        </authorList>
    </citation>
    <scope>NUCLEOTIDE SEQUENCE [LARGE SCALE GENOMIC DNA]</scope>
    <source>
        <strain evidence="5 6">DSM 104969</strain>
    </source>
</reference>
<evidence type="ECO:0000313" key="5">
    <source>
        <dbReference type="EMBL" id="MBB4035631.1"/>
    </source>
</evidence>
<comment type="cofactor">
    <cofactor evidence="1">
        <name>thiamine diphosphate</name>
        <dbReference type="ChEBI" id="CHEBI:58937"/>
    </cofactor>
</comment>
<comment type="caution">
    <text evidence="5">The sequence shown here is derived from an EMBL/GenBank/DDBJ whole genome shotgun (WGS) entry which is preliminary data.</text>
</comment>
<accession>A0A840CKD3</accession>
<dbReference type="InterPro" id="IPR009014">
    <property type="entry name" value="Transketo_C/PFOR_II"/>
</dbReference>
<keyword evidence="6" id="KW-1185">Reference proteome</keyword>
<dbReference type="RefSeq" id="WP_183306555.1">
    <property type="nucleotide sequence ID" value="NZ_JACIEP010000004.1"/>
</dbReference>
<dbReference type="SUPFAM" id="SSF52922">
    <property type="entry name" value="TK C-terminal domain-like"/>
    <property type="match status" value="1"/>
</dbReference>
<dbReference type="CDD" id="cd07033">
    <property type="entry name" value="TPP_PYR_DXS_TK_like"/>
    <property type="match status" value="1"/>
</dbReference>
<comment type="similarity">
    <text evidence="2">Belongs to the transketolase family.</text>
</comment>
<keyword evidence="5" id="KW-0808">Transferase</keyword>
<dbReference type="GO" id="GO:0004802">
    <property type="term" value="F:transketolase activity"/>
    <property type="evidence" value="ECO:0007669"/>
    <property type="project" value="UniProtKB-EC"/>
</dbReference>
<evidence type="ECO:0000313" key="6">
    <source>
        <dbReference type="Proteomes" id="UP000555103"/>
    </source>
</evidence>
<proteinExistence type="inferred from homology"/>
<dbReference type="SMART" id="SM00861">
    <property type="entry name" value="Transket_pyr"/>
    <property type="match status" value="1"/>
</dbReference>
<dbReference type="Pfam" id="PF02779">
    <property type="entry name" value="Transket_pyr"/>
    <property type="match status" value="1"/>
</dbReference>
<organism evidence="5 6">
    <name type="scientific">Dysgonomonas hofstadii</name>
    <dbReference type="NCBI Taxonomy" id="637886"/>
    <lineage>
        <taxon>Bacteria</taxon>
        <taxon>Pseudomonadati</taxon>
        <taxon>Bacteroidota</taxon>
        <taxon>Bacteroidia</taxon>
        <taxon>Bacteroidales</taxon>
        <taxon>Dysgonomonadaceae</taxon>
        <taxon>Dysgonomonas</taxon>
    </lineage>
</organism>
<evidence type="ECO:0000256" key="2">
    <source>
        <dbReference type="ARBA" id="ARBA00007131"/>
    </source>
</evidence>
<sequence length="329" mass="35782">MFANNSIPCRKSFTSTLLSLAREDKDIIAVTSDASGSVTLNDYAKELPGQFIEVGIAEQNAVGIAAGLASAGKKVFVCGPACFYVARSLEQVKVDMAYSKMPVKILGVSGGVSYGALGSTHHSLHDIAALRTFPGMQVVLPSDVRQTKKLVEQLINYDYPVYVRVGRNAVPDVYQDENFEFKIGKANTILEGNDITLIGTGETVFHCYQAALKLKKDGVNARVIDMHTLKPVDEEVILKAAKETGKIITVEEHSIFGGLGAIVTEITSQIYPVPVKILGIPDENAIHAKPLEIFHHYGIDHEGIYKSSLELLRNNMNRSSVFENEASSI</sequence>
<dbReference type="Proteomes" id="UP000555103">
    <property type="component" value="Unassembled WGS sequence"/>
</dbReference>
<dbReference type="EMBL" id="JACIEP010000004">
    <property type="protein sequence ID" value="MBB4035631.1"/>
    <property type="molecule type" value="Genomic_DNA"/>
</dbReference>